<organism evidence="1 2">
    <name type="scientific">Plasmodiophora brassicae</name>
    <name type="common">Clubroot disease agent</name>
    <dbReference type="NCBI Taxonomy" id="37360"/>
    <lineage>
        <taxon>Eukaryota</taxon>
        <taxon>Sar</taxon>
        <taxon>Rhizaria</taxon>
        <taxon>Endomyxa</taxon>
        <taxon>Phytomyxea</taxon>
        <taxon>Plasmodiophorida</taxon>
        <taxon>Plasmodiophoridae</taxon>
        <taxon>Plasmodiophora</taxon>
    </lineage>
</organism>
<gene>
    <name evidence="1" type="ORF">PBRA_001553</name>
</gene>
<accession>A0A0G4IYQ9</accession>
<evidence type="ECO:0000313" key="1">
    <source>
        <dbReference type="EMBL" id="CEP00498.1"/>
    </source>
</evidence>
<sequence length="477" mass="53308">MIAVIVDMRWHLFRYLRDLDRDAVVIGFDDYLSAVRHGLTTLINLQFCQRASFDFERAEPIAVVACRTDPDDCELILQPPYSIVDAYDAIQWLKSDLDSMLVDGFAIPSSLRNIAVSNAASFKCLEPQLFSVSRVFFISPLLAHAEQHTDIGAVPTIPTTVIAVATGSFKEAEQRIHRCLCKHGTLLDVVVISNDELEWTSVFWDVRQESLQNFSLALSLNSLTPFQANPQPLLELSCRHFFEVIDLPQWVQVCECHGRSATDIVHAMSNGTSPGLQVGLEYCPSKQVPEEVADNLITCRTLQADHFIPVDDVCETKLIGQMFVAWCNNPSQTAMWSELISHLRSRRLALLVHGCIPELRPKEQLLLNGVSARFIMIPATSSPVGAPDSVPFALIRMCLFVEQLLPWMATVENSSSDDPYSEDDAMLFDSIPQIHDVSELIVSNAFHDIVRDAVQSIETRRDTEGRLEAPLSAQLEA</sequence>
<dbReference type="EMBL" id="CDSF01000101">
    <property type="protein sequence ID" value="CEP00498.1"/>
    <property type="molecule type" value="Genomic_DNA"/>
</dbReference>
<keyword evidence="2" id="KW-1185">Reference proteome</keyword>
<dbReference type="Proteomes" id="UP000039324">
    <property type="component" value="Unassembled WGS sequence"/>
</dbReference>
<name>A0A0G4IYQ9_PLABS</name>
<dbReference type="AlphaFoldDB" id="A0A0G4IYQ9"/>
<protein>
    <submittedName>
        <fullName evidence="1">Uncharacterized protein</fullName>
    </submittedName>
</protein>
<proteinExistence type="predicted"/>
<evidence type="ECO:0000313" key="2">
    <source>
        <dbReference type="Proteomes" id="UP000039324"/>
    </source>
</evidence>
<reference evidence="1 2" key="1">
    <citation type="submission" date="2015-02" db="EMBL/GenBank/DDBJ databases">
        <authorList>
            <person name="Chooi Y.-H."/>
        </authorList>
    </citation>
    <scope>NUCLEOTIDE SEQUENCE [LARGE SCALE GENOMIC DNA]</scope>
    <source>
        <strain evidence="1">E3</strain>
    </source>
</reference>